<dbReference type="PANTHER" id="PTHR31562">
    <property type="entry name" value="PROTEIN CBG18972"/>
    <property type="match status" value="1"/>
</dbReference>
<name>O16876_CAEEL</name>
<accession>O16876</accession>
<dbReference type="InterPro" id="IPR004951">
    <property type="entry name" value="DUF268_CAE_spp"/>
</dbReference>
<evidence type="ECO:0000313" key="4">
    <source>
        <dbReference type="WormBase" id="C13A2.3"/>
    </source>
</evidence>
<dbReference type="PANTHER" id="PTHR31562:SF6">
    <property type="entry name" value="DUF268 DOMAIN-CONTAINING PROTEIN-RELATED"/>
    <property type="match status" value="1"/>
</dbReference>
<dbReference type="InParanoid" id="O16876"/>
<keyword evidence="1" id="KW-0472">Membrane</keyword>
<evidence type="ECO:0000313" key="3">
    <source>
        <dbReference type="Proteomes" id="UP000001940"/>
    </source>
</evidence>
<protein>
    <submittedName>
        <fullName evidence="2">Methyltransferase type 11 domain-containing protein</fullName>
    </submittedName>
</protein>
<keyword evidence="3" id="KW-1185">Reference proteome</keyword>
<evidence type="ECO:0000313" key="2">
    <source>
        <dbReference type="EMBL" id="CCD63099.1"/>
    </source>
</evidence>
<gene>
    <name evidence="2 4" type="ORF">C13A2.3</name>
    <name evidence="2" type="ORF">CELE_C13A2.3</name>
</gene>
<dbReference type="KEGG" id="cel:CELE_C13A2.3"/>
<keyword evidence="1" id="KW-0812">Transmembrane</keyword>
<organism evidence="2 3">
    <name type="scientific">Caenorhabditis elegans</name>
    <dbReference type="NCBI Taxonomy" id="6239"/>
    <lineage>
        <taxon>Eukaryota</taxon>
        <taxon>Metazoa</taxon>
        <taxon>Ecdysozoa</taxon>
        <taxon>Nematoda</taxon>
        <taxon>Chromadorea</taxon>
        <taxon>Rhabditida</taxon>
        <taxon>Rhabditina</taxon>
        <taxon>Rhabditomorpha</taxon>
        <taxon>Rhabditoidea</taxon>
        <taxon>Rhabditidae</taxon>
        <taxon>Peloderinae</taxon>
        <taxon>Caenorhabditis</taxon>
    </lineage>
</organism>
<dbReference type="Pfam" id="PF03269">
    <property type="entry name" value="DUF268"/>
    <property type="match status" value="1"/>
</dbReference>
<sequence>MQLRTVGLFSNKALNFITFSVAIALIFIIITKTTQKSILLGTPEETTVETETTTEITYDLSTYEVKTHKGLVNLEVLNEKVFKSLGFEVMLPTLPIPTLRMTTFKEPTCATVFSEYLEVAEKALPNSEDVSDDSPKFHNDDFLMNGFAAFNETIFMPKEGEKANRPKNWDKISEMMELTKEELDEVAKLGGIQSMFSAMHMYPVLRMSGLIIGSVTPWLEVMTLQHGAQHILTLESNELEIEEEYRDRLSSMHPMEFANKWGLYAETFDFVATFGFIERSGLGRYREPMDPIGDLREIMKIKCVLKQGGLLYLGLPYGTDALQFQSQRIYGSLRLAMMFSGFEWVATFTGRSPKRVQLRSQKRQSTNLFNPIRYTFVLKKL</sequence>
<dbReference type="OrthoDB" id="428346at2759"/>
<dbReference type="AGR" id="WB:WBGene00015720"/>
<keyword evidence="1" id="KW-1133">Transmembrane helix</keyword>
<feature type="transmembrane region" description="Helical" evidence="1">
    <location>
        <begin position="12"/>
        <end position="30"/>
    </location>
</feature>
<dbReference type="Proteomes" id="UP000001940">
    <property type="component" value="Chromosome V"/>
</dbReference>
<dbReference type="Bgee" id="WBGene00015720">
    <property type="expression patterns" value="Expressed in larva"/>
</dbReference>
<dbReference type="FunCoup" id="O16876">
    <property type="interactions" value="5"/>
</dbReference>
<dbReference type="UCSC" id="C13A2.3">
    <property type="organism name" value="c. elegans"/>
</dbReference>
<dbReference type="PIR" id="T32147">
    <property type="entry name" value="T32147"/>
</dbReference>
<dbReference type="GO" id="GO:0032259">
    <property type="term" value="P:methylation"/>
    <property type="evidence" value="ECO:0007669"/>
    <property type="project" value="UniProtKB-KW"/>
</dbReference>
<proteinExistence type="predicted"/>
<dbReference type="GeneID" id="182551"/>
<keyword evidence="2" id="KW-0489">Methyltransferase</keyword>
<dbReference type="EMBL" id="BX284605">
    <property type="protein sequence ID" value="CCD63099.1"/>
    <property type="molecule type" value="Genomic_DNA"/>
</dbReference>
<keyword evidence="2" id="KW-0808">Transferase</keyword>
<evidence type="ECO:0000256" key="1">
    <source>
        <dbReference type="SAM" id="Phobius"/>
    </source>
</evidence>
<dbReference type="PaxDb" id="6239-C13A2.3"/>
<dbReference type="CTD" id="182551"/>
<dbReference type="RefSeq" id="NP_504852.3">
    <property type="nucleotide sequence ID" value="NM_072451.5"/>
</dbReference>
<reference evidence="2 3" key="1">
    <citation type="journal article" date="1998" name="Science">
        <title>Genome sequence of the nematode C. elegans: a platform for investigating biology.</title>
        <authorList>
            <consortium name="The C. elegans sequencing consortium"/>
            <person name="Sulson J.E."/>
            <person name="Waterston R."/>
        </authorList>
    </citation>
    <scope>NUCLEOTIDE SEQUENCE [LARGE SCALE GENOMIC DNA]</scope>
    <source>
        <strain evidence="2 3">Bristol N2</strain>
    </source>
</reference>
<dbReference type="PhylomeDB" id="O16876"/>
<dbReference type="WormBase" id="C13A2.3">
    <property type="protein sequence ID" value="CE40248"/>
    <property type="gene ID" value="WBGene00015720"/>
</dbReference>
<dbReference type="HOGENOM" id="CLU_065866_0_0_1"/>
<dbReference type="GO" id="GO:0008168">
    <property type="term" value="F:methyltransferase activity"/>
    <property type="evidence" value="ECO:0007669"/>
    <property type="project" value="UniProtKB-KW"/>
</dbReference>
<dbReference type="AlphaFoldDB" id="O16876"/>